<dbReference type="PANTHER" id="PTHR30543">
    <property type="entry name" value="CHROMATE REDUCTASE"/>
    <property type="match status" value="1"/>
</dbReference>
<dbReference type="InterPro" id="IPR050712">
    <property type="entry name" value="NAD(P)H-dep_reductase"/>
</dbReference>
<protein>
    <submittedName>
        <fullName evidence="2">NADPH-dependent FMN reductase</fullName>
    </submittedName>
</protein>
<dbReference type="GO" id="GO:0016491">
    <property type="term" value="F:oxidoreductase activity"/>
    <property type="evidence" value="ECO:0007669"/>
    <property type="project" value="InterPro"/>
</dbReference>
<evidence type="ECO:0000313" key="3">
    <source>
        <dbReference type="Proteomes" id="UP000187499"/>
    </source>
</evidence>
<dbReference type="RefSeq" id="WP_076613622.1">
    <property type="nucleotide sequence ID" value="NZ_CP019323.1"/>
</dbReference>
<dbReference type="Pfam" id="PF03358">
    <property type="entry name" value="FMN_red"/>
    <property type="match status" value="1"/>
</dbReference>
<dbReference type="PANTHER" id="PTHR30543:SF21">
    <property type="entry name" value="NAD(P)H-DEPENDENT FMN REDUCTASE LOT6"/>
    <property type="match status" value="1"/>
</dbReference>
<dbReference type="AlphaFoldDB" id="A0A1P8PZZ1"/>
<evidence type="ECO:0000313" key="2">
    <source>
        <dbReference type="EMBL" id="APX71121.1"/>
    </source>
</evidence>
<dbReference type="KEGG" id="lalw:BTM29_00510"/>
<dbReference type="SUPFAM" id="SSF52218">
    <property type="entry name" value="Flavoproteins"/>
    <property type="match status" value="1"/>
</dbReference>
<dbReference type="Gene3D" id="3.40.50.360">
    <property type="match status" value="1"/>
</dbReference>
<dbReference type="OrthoDB" id="9812295at2"/>
<keyword evidence="3" id="KW-1185">Reference proteome</keyword>
<name>A0A1P8PZZ1_9LACO</name>
<evidence type="ECO:0000259" key="1">
    <source>
        <dbReference type="Pfam" id="PF03358"/>
    </source>
</evidence>
<dbReference type="InterPro" id="IPR005025">
    <property type="entry name" value="FMN_Rdtase-like_dom"/>
</dbReference>
<accession>A0A1P8PZZ1</accession>
<dbReference type="EMBL" id="CP019323">
    <property type="protein sequence ID" value="APX71121.1"/>
    <property type="molecule type" value="Genomic_DNA"/>
</dbReference>
<dbReference type="InterPro" id="IPR029039">
    <property type="entry name" value="Flavoprotein-like_sf"/>
</dbReference>
<dbReference type="Proteomes" id="UP000187499">
    <property type="component" value="Chromosome"/>
</dbReference>
<sequence>MKNIGIIVGSSRPTRVSLSIANWVKDNLDSNSLNFEIIDLKEISLPFLDEPDIPAHGNYQNKHTKDWAKLINNYDGFIIIYPQYNWGYPAVLKNALDYLYKEWAHKPVSSVVYGSHGGFQAEIALDLVLNGLHMNILNSKASLSFDNSKELNPTIDFKKYEFSIKQIGYELESIFNEDI</sequence>
<gene>
    <name evidence="2" type="ORF">BTM29_00510</name>
</gene>
<feature type="domain" description="NADPH-dependent FMN reductase-like" evidence="1">
    <location>
        <begin position="3"/>
        <end position="144"/>
    </location>
</feature>
<dbReference type="GO" id="GO:0010181">
    <property type="term" value="F:FMN binding"/>
    <property type="evidence" value="ECO:0007669"/>
    <property type="project" value="TreeGrafter"/>
</dbReference>
<reference evidence="3" key="1">
    <citation type="submission" date="2016-12" db="EMBL/GenBank/DDBJ databases">
        <authorList>
            <person name="Jung M.Y."/>
            <person name="Lee S.H."/>
        </authorList>
    </citation>
    <scope>NUCLEOTIDE SEQUENCE [LARGE SCALE GENOMIC DNA]</scope>
    <source>
        <strain evidence="3">WiKim39</strain>
    </source>
</reference>
<proteinExistence type="predicted"/>
<dbReference type="GO" id="GO:0005829">
    <property type="term" value="C:cytosol"/>
    <property type="evidence" value="ECO:0007669"/>
    <property type="project" value="TreeGrafter"/>
</dbReference>
<organism evidence="2 3">
    <name type="scientific">Companilactobacillus allii</name>
    <dbReference type="NCBI Taxonomy" id="1847728"/>
    <lineage>
        <taxon>Bacteria</taxon>
        <taxon>Bacillati</taxon>
        <taxon>Bacillota</taxon>
        <taxon>Bacilli</taxon>
        <taxon>Lactobacillales</taxon>
        <taxon>Lactobacillaceae</taxon>
        <taxon>Companilactobacillus</taxon>
    </lineage>
</organism>